<evidence type="ECO:0000313" key="5">
    <source>
        <dbReference type="EMBL" id="SMO66231.1"/>
    </source>
</evidence>
<proteinExistence type="predicted"/>
<dbReference type="PROSITE" id="PS50005">
    <property type="entry name" value="TPR"/>
    <property type="match status" value="1"/>
</dbReference>
<accession>A0A521D564</accession>
<organism evidence="5 6">
    <name type="scientific">Saccharicrinis carchari</name>
    <dbReference type="NCBI Taxonomy" id="1168039"/>
    <lineage>
        <taxon>Bacteria</taxon>
        <taxon>Pseudomonadati</taxon>
        <taxon>Bacteroidota</taxon>
        <taxon>Bacteroidia</taxon>
        <taxon>Marinilabiliales</taxon>
        <taxon>Marinilabiliaceae</taxon>
        <taxon>Saccharicrinis</taxon>
    </lineage>
</organism>
<gene>
    <name evidence="5" type="ORF">SAMN06265379_104172</name>
</gene>
<dbReference type="InterPro" id="IPR042194">
    <property type="entry name" value="FHIPEP_1"/>
</dbReference>
<keyword evidence="3" id="KW-1133">Transmembrane helix</keyword>
<keyword evidence="3" id="KW-0812">Transmembrane</keyword>
<keyword evidence="3" id="KW-0472">Membrane</keyword>
<dbReference type="InterPro" id="IPR049052">
    <property type="entry name" value="nSTAND1"/>
</dbReference>
<dbReference type="OrthoDB" id="414967at2"/>
<keyword evidence="1" id="KW-0802">TPR repeat</keyword>
<dbReference type="RefSeq" id="WP_142533323.1">
    <property type="nucleotide sequence ID" value="NZ_FXTB01000004.1"/>
</dbReference>
<dbReference type="Gene3D" id="3.40.50.300">
    <property type="entry name" value="P-loop containing nucleotide triphosphate hydrolases"/>
    <property type="match status" value="1"/>
</dbReference>
<keyword evidence="2" id="KW-0175">Coiled coil</keyword>
<feature type="domain" description="Novel STAND NTPase 1" evidence="4">
    <location>
        <begin position="19"/>
        <end position="397"/>
    </location>
</feature>
<protein>
    <recommendedName>
        <fullName evidence="4">Novel STAND NTPase 1 domain-containing protein</fullName>
    </recommendedName>
</protein>
<dbReference type="SUPFAM" id="SSF48452">
    <property type="entry name" value="TPR-like"/>
    <property type="match status" value="1"/>
</dbReference>
<dbReference type="Pfam" id="PF20703">
    <property type="entry name" value="nSTAND1"/>
    <property type="match status" value="1"/>
</dbReference>
<name>A0A521D564_SACCC</name>
<feature type="repeat" description="TPR" evidence="1">
    <location>
        <begin position="1093"/>
        <end position="1126"/>
    </location>
</feature>
<evidence type="ECO:0000313" key="6">
    <source>
        <dbReference type="Proteomes" id="UP000319040"/>
    </source>
</evidence>
<evidence type="ECO:0000256" key="1">
    <source>
        <dbReference type="PROSITE-ProRule" id="PRU00339"/>
    </source>
</evidence>
<feature type="transmembrane region" description="Helical" evidence="3">
    <location>
        <begin position="418"/>
        <end position="438"/>
    </location>
</feature>
<dbReference type="InterPro" id="IPR019734">
    <property type="entry name" value="TPR_rpt"/>
</dbReference>
<evidence type="ECO:0000259" key="4">
    <source>
        <dbReference type="Pfam" id="PF20703"/>
    </source>
</evidence>
<dbReference type="InterPro" id="IPR027417">
    <property type="entry name" value="P-loop_NTPase"/>
</dbReference>
<sequence>MKTKAMQNIPVRAVDSDHPYLGLSPFAEAHKDYFFGRDSDITELLHLVERNTITTLTGQSGLGKTSLIQAGLMPKLRKLDYFPIDLRFNFDIKGKSVVDSLKDEIIEKINSIDPSLPKFESQTLWEYFHSHKILDGYAIPVFIFDQFEELFTRGSSKDQSTQELITELTDFIENQTPLSYQNTTRNKAKSLDGKSQNYRVLISLREDYLPQLETLSRQIPSLKRSRFRIVQMNKKQALDAILKPGKNIIDEKEAKKILQLIQLKGKEVKATEASSLHQEKYEPFILSLVCDEINKKRLDNKLPKITNELLKNIKVADIMEEFYLQNIKSLSPEAQQLIEEKMLTADGHRKLQPIADLIDSELITEAEIRQLIDRRILRKEIWSDRDHVELIHDRLIHIIATRKKERQRKLDRKKRIKMAFMAVAGMIIVVAIPLIIIWEIKEDTQQLALEEKNIELKVTSASLRDEKQKADKQTEIAEAERNTAMILRKKAEELKQKADTQKIIAEENARLAKKRLEKIEAEQREEFKRTRGKFDTLQYLNGKNYLKEQFIAGAVNYLWWKGGAASTDTLISLLREYEAYIPDRYGLTFPSGKIELVQDQPEWPLTLCHHPDYFFYYQTFNFHWKTYAHELAESWGIPVPDKVKFITDNALNINQMIIKTPDVKGYHYKTLLKKGWTLISIANIKKDTRLKVFVKDRKKEWIPVNELTYGGPYYLAPKWTQPVFAVAGHYYTYPGEKGMAFLFANQLLDHPELLINHEVTRLLLAETYKKDSVTTFEALRARNGIEGVTKDLIEIVRSNHKLKFLPLYLDYLANYPKDSSQSAAKRAINHTLNPHMDNIELYGNKHAPITIHIPSDEPKHYVKTLNLQESAKNFKIRIYTAKNLNTHFYESYTYTLKPELVSTIDGIRSRLNQKFGFIVPPVKFHISETLAKNEVRIEILNQSASNPLASPVALNPDAIFSDLSQLLYNRAVLFRTYWITPQWTNDELLTNDTAYSQWLKNTYSVTDLKNILRSVLLAEQKENEFIDQREYDKAISAIPLENTIHQTNWMLKSLVFWFQTDFHPLDIHMVRKSLIKTQAARFDTTSLHSNNRISVWIKQGINNLNVNAIDQAEELFKKAVSRNPKEAEKIFLSMYPDNILYDIDNILSFKIRPGRIEDATLLYRSEVRDLELYINNSNYTDNPQKYRSALILLLNYYQQKSFYENTDELIDKLNKLPKNIGWSVQDEYLFAYLLLRNNVRYTSPKNISHIKKLFIKAIEEWPSDDISIMYKEVIDLIRQHFYGFKWSNELLIDLTNLYPDHYWVNYYMGYHLASQNNYEMIKLALAYLDKAEASIPGNITARKAWIDYHRGQAYYRLSFYTGKDDWKNNVDTGIRILKSLVANADNLPDNLNAISYLYNLYQQTNNTKAAEEILIIKSSGEKDTTGILRDQFMFYLTKKELSKASSIAERYPDDKPWYYFQLAMVKVLLNSPDAEYCCNKFIEEDHDYKDYILMLRYFHLMKNGKKEEAENKLNHRWASIDRTTWSNRLMDNDFKVFREMLIGYYLGHVDDKTLLEPLAKETAFEKHGFSNISSYQSLRCEAFFYAALYKYANGDIKACREYLDTVLSTKIGSFYEYHMAANLLDTLDPD</sequence>
<reference evidence="5 6" key="1">
    <citation type="submission" date="2017-05" db="EMBL/GenBank/DDBJ databases">
        <authorList>
            <person name="Varghese N."/>
            <person name="Submissions S."/>
        </authorList>
    </citation>
    <scope>NUCLEOTIDE SEQUENCE [LARGE SCALE GENOMIC DNA]</scope>
    <source>
        <strain evidence="5 6">DSM 27040</strain>
    </source>
</reference>
<evidence type="ECO:0000256" key="3">
    <source>
        <dbReference type="SAM" id="Phobius"/>
    </source>
</evidence>
<dbReference type="Gene3D" id="3.40.30.60">
    <property type="entry name" value="FHIPEP family, domain 1"/>
    <property type="match status" value="1"/>
</dbReference>
<dbReference type="EMBL" id="FXTB01000004">
    <property type="protein sequence ID" value="SMO66231.1"/>
    <property type="molecule type" value="Genomic_DNA"/>
</dbReference>
<dbReference type="InterPro" id="IPR011990">
    <property type="entry name" value="TPR-like_helical_dom_sf"/>
</dbReference>
<feature type="coiled-coil region" evidence="2">
    <location>
        <begin position="460"/>
        <end position="524"/>
    </location>
</feature>
<evidence type="ECO:0000256" key="2">
    <source>
        <dbReference type="SAM" id="Coils"/>
    </source>
</evidence>
<keyword evidence="6" id="KW-1185">Reference proteome</keyword>
<dbReference type="SUPFAM" id="SSF52540">
    <property type="entry name" value="P-loop containing nucleoside triphosphate hydrolases"/>
    <property type="match status" value="1"/>
</dbReference>
<dbReference type="Gene3D" id="1.25.40.10">
    <property type="entry name" value="Tetratricopeptide repeat domain"/>
    <property type="match status" value="1"/>
</dbReference>
<dbReference type="Proteomes" id="UP000319040">
    <property type="component" value="Unassembled WGS sequence"/>
</dbReference>